<keyword evidence="2" id="KW-1185">Reference proteome</keyword>
<gene>
    <name evidence="1" type="ORF">UN63_04500</name>
</gene>
<name>A0A2P5TPI0_9GAMM</name>
<dbReference type="AlphaFoldDB" id="A0A2P5TPI0"/>
<accession>A0A2P5TPI0</accession>
<dbReference type="EMBL" id="MPZM01000006">
    <property type="protein sequence ID" value="PPL17554.1"/>
    <property type="molecule type" value="Genomic_DNA"/>
</dbReference>
<protein>
    <submittedName>
        <fullName evidence="1">Uncharacterized protein</fullName>
    </submittedName>
</protein>
<proteinExistence type="predicted"/>
<reference evidence="2" key="1">
    <citation type="submission" date="2016-11" db="EMBL/GenBank/DDBJ databases">
        <authorList>
            <person name="Sisinthy S."/>
            <person name="Ara S."/>
            <person name="Gundlapally S.R."/>
        </authorList>
    </citation>
    <scope>NUCLEOTIDE SEQUENCE [LARGE SCALE GENOMIC DNA]</scope>
    <source>
        <strain evidence="2">V1-41</strain>
    </source>
</reference>
<dbReference type="Proteomes" id="UP000242231">
    <property type="component" value="Unassembled WGS sequence"/>
</dbReference>
<organism evidence="1 2">
    <name type="scientific">Oceanisphaera arctica</name>
    <dbReference type="NCBI Taxonomy" id="641510"/>
    <lineage>
        <taxon>Bacteria</taxon>
        <taxon>Pseudomonadati</taxon>
        <taxon>Pseudomonadota</taxon>
        <taxon>Gammaproteobacteria</taxon>
        <taxon>Aeromonadales</taxon>
        <taxon>Aeromonadaceae</taxon>
        <taxon>Oceanisphaera</taxon>
    </lineage>
</organism>
<evidence type="ECO:0000313" key="2">
    <source>
        <dbReference type="Proteomes" id="UP000242231"/>
    </source>
</evidence>
<sequence>MLALPPSLAVGWHLLSVTGMCSKRVGGGSPVASLYSRPVYDQEIGFRLKAVLDLVKAAAKWIMKLLM</sequence>
<evidence type="ECO:0000313" key="1">
    <source>
        <dbReference type="EMBL" id="PPL17554.1"/>
    </source>
</evidence>
<comment type="caution">
    <text evidence="1">The sequence shown here is derived from an EMBL/GenBank/DDBJ whole genome shotgun (WGS) entry which is preliminary data.</text>
</comment>